<dbReference type="EMBL" id="JAPWGY010000022">
    <property type="protein sequence ID" value="MCZ4283149.1"/>
    <property type="molecule type" value="Genomic_DNA"/>
</dbReference>
<proteinExistence type="predicted"/>
<comment type="caution">
    <text evidence="1">The sequence shown here is derived from an EMBL/GenBank/DDBJ whole genome shotgun (WGS) entry which is preliminary data.</text>
</comment>
<sequence>MDVTVGGHTQLDGAVIASTEGDVTLDTETFDYSDIQDHDTYKNVNGSISGSIGVGGDDGKKDTSDPLDQIALLPTIEGSYENAEKEQITRATVAASNGNIDVTVRSNPDQDLSDLNTDLSKRQEITKDKKTKANIYVSGTALATIARTAKTAIKYLKEIEQSGNITSAEARKLEGVLERISEEGIDPDTLAVCGIQQGFNIFNLLISSAHASDGCVLRFGNGNSFELSATEQQIIRETQQRASAELIPGLFSQVQSLRNISNRTDEQEYALAQAEGALVQQMAYYELCSDGDNALRHSGLVPYTPEFRSFFHTAEAYSKGGDALAAQLQSINSDFHTQYTEFRKTQPELFNAMNTVLYSGNKQAVDAAFMLRGLSTNRGDTSLTNDAIKRAASAVAPTLFQSNLGGLGDNKHRAVMSTLRLAAADMTASEKAAFAKELNAYANAHADNAEANITNARIMVGVIFGAAVAVEAAPAAIAAATACMENPVCINETAIALGDMAAGDAVGGATLGVSGLTVVAKNGDNIAKAVDGVLDDIARNAINNGASDIATAQRLADDLRLASARSPFTSDGKLTPSVIAQGDEIIPAGSLGNPNIPAGFGKYQSPAFQSPSGDFKLHYYYNPTTNQVIYDLDYKVIFNHQGNWP</sequence>
<dbReference type="RefSeq" id="WP_269425269.1">
    <property type="nucleotide sequence ID" value="NZ_JAPWGY010000022.1"/>
</dbReference>
<name>A0ABT4LPU4_9PROT</name>
<accession>A0ABT4LPU4</accession>
<dbReference type="Proteomes" id="UP001069802">
    <property type="component" value="Unassembled WGS sequence"/>
</dbReference>
<evidence type="ECO:0000313" key="2">
    <source>
        <dbReference type="Proteomes" id="UP001069802"/>
    </source>
</evidence>
<evidence type="ECO:0000313" key="1">
    <source>
        <dbReference type="EMBL" id="MCZ4283149.1"/>
    </source>
</evidence>
<keyword evidence="2" id="KW-1185">Reference proteome</keyword>
<organism evidence="1 2">
    <name type="scientific">Kiloniella laminariae</name>
    <dbReference type="NCBI Taxonomy" id="454162"/>
    <lineage>
        <taxon>Bacteria</taxon>
        <taxon>Pseudomonadati</taxon>
        <taxon>Pseudomonadota</taxon>
        <taxon>Alphaproteobacteria</taxon>
        <taxon>Rhodospirillales</taxon>
        <taxon>Kiloniellaceae</taxon>
        <taxon>Kiloniella</taxon>
    </lineage>
</organism>
<reference evidence="1" key="1">
    <citation type="submission" date="2022-12" db="EMBL/GenBank/DDBJ databases">
        <title>Bacterial isolates from different developmental stages of Nematostella vectensis.</title>
        <authorList>
            <person name="Fraune S."/>
        </authorList>
    </citation>
    <scope>NUCLEOTIDE SEQUENCE</scope>
    <source>
        <strain evidence="1">G21630-S1</strain>
    </source>
</reference>
<protein>
    <submittedName>
        <fullName evidence="1">Uncharacterized protein</fullName>
    </submittedName>
</protein>
<gene>
    <name evidence="1" type="ORF">O4H49_20390</name>
</gene>